<dbReference type="SUPFAM" id="SSF46785">
    <property type="entry name" value="Winged helix' DNA-binding domain"/>
    <property type="match status" value="1"/>
</dbReference>
<accession>A0AAP0IV77</accession>
<dbReference type="Pfam" id="PF08839">
    <property type="entry name" value="CDT1"/>
    <property type="match status" value="1"/>
</dbReference>
<name>A0AAP0IV77_9MAGN</name>
<evidence type="ECO:0000256" key="1">
    <source>
        <dbReference type="ARBA" id="ARBA00008356"/>
    </source>
</evidence>
<feature type="domain" description="CDT1 Geminin-binding" evidence="4">
    <location>
        <begin position="106"/>
        <end position="223"/>
    </location>
</feature>
<feature type="region of interest" description="Disordered" evidence="3">
    <location>
        <begin position="629"/>
        <end position="658"/>
    </location>
</feature>
<dbReference type="InterPro" id="IPR038090">
    <property type="entry name" value="Cdt1_C_WH_dom_sf"/>
</dbReference>
<dbReference type="CDD" id="cd08674">
    <property type="entry name" value="Cdt1_m"/>
    <property type="match status" value="1"/>
</dbReference>
<evidence type="ECO:0000313" key="6">
    <source>
        <dbReference type="Proteomes" id="UP001420932"/>
    </source>
</evidence>
<feature type="region of interest" description="Disordered" evidence="3">
    <location>
        <begin position="216"/>
        <end position="236"/>
    </location>
</feature>
<proteinExistence type="inferred from homology"/>
<dbReference type="GO" id="GO:0005634">
    <property type="term" value="C:nucleus"/>
    <property type="evidence" value="ECO:0007669"/>
    <property type="project" value="TreeGrafter"/>
</dbReference>
<dbReference type="GO" id="GO:0000076">
    <property type="term" value="P:DNA replication checkpoint signaling"/>
    <property type="evidence" value="ECO:0007669"/>
    <property type="project" value="TreeGrafter"/>
</dbReference>
<evidence type="ECO:0000259" key="4">
    <source>
        <dbReference type="SMART" id="SM01075"/>
    </source>
</evidence>
<keyword evidence="2" id="KW-0131">Cell cycle</keyword>
<dbReference type="Gene3D" id="1.10.10.1420">
    <property type="entry name" value="DNA replication factor Cdt1, C-terminal WH domain"/>
    <property type="match status" value="1"/>
</dbReference>
<dbReference type="SMART" id="SM01075">
    <property type="entry name" value="CDT1"/>
    <property type="match status" value="1"/>
</dbReference>
<dbReference type="EMBL" id="JBBNAF010000008">
    <property type="protein sequence ID" value="KAK9121367.1"/>
    <property type="molecule type" value="Genomic_DNA"/>
</dbReference>
<feature type="compositionally biased region" description="Basic and acidic residues" evidence="3">
    <location>
        <begin position="70"/>
        <end position="83"/>
    </location>
</feature>
<evidence type="ECO:0000313" key="5">
    <source>
        <dbReference type="EMBL" id="KAK9121367.1"/>
    </source>
</evidence>
<gene>
    <name evidence="5" type="ORF">Syun_018984</name>
</gene>
<dbReference type="PANTHER" id="PTHR28637">
    <property type="entry name" value="DNA REPLICATION FACTOR CDT1"/>
    <property type="match status" value="1"/>
</dbReference>
<comment type="caution">
    <text evidence="5">The sequence shown here is derived from an EMBL/GenBank/DDBJ whole genome shotgun (WGS) entry which is preliminary data.</text>
</comment>
<dbReference type="CDD" id="cd08767">
    <property type="entry name" value="Cdt1_c"/>
    <property type="match status" value="1"/>
</dbReference>
<protein>
    <recommendedName>
        <fullName evidence="4">CDT1 Geminin-binding domain-containing protein</fullName>
    </recommendedName>
</protein>
<feature type="compositionally biased region" description="Polar residues" evidence="3">
    <location>
        <begin position="84"/>
        <end position="96"/>
    </location>
</feature>
<reference evidence="5 6" key="1">
    <citation type="submission" date="2024-01" db="EMBL/GenBank/DDBJ databases">
        <title>Genome assemblies of Stephania.</title>
        <authorList>
            <person name="Yang L."/>
        </authorList>
    </citation>
    <scope>NUCLEOTIDE SEQUENCE [LARGE SCALE GENOMIC DNA]</scope>
    <source>
        <strain evidence="5">YNDBR</strain>
        <tissue evidence="5">Leaf</tissue>
    </source>
</reference>
<dbReference type="Pfam" id="PF16679">
    <property type="entry name" value="CDT1_C"/>
    <property type="match status" value="1"/>
</dbReference>
<dbReference type="GO" id="GO:0000278">
    <property type="term" value="P:mitotic cell cycle"/>
    <property type="evidence" value="ECO:0007669"/>
    <property type="project" value="TreeGrafter"/>
</dbReference>
<organism evidence="5 6">
    <name type="scientific">Stephania yunnanensis</name>
    <dbReference type="NCBI Taxonomy" id="152371"/>
    <lineage>
        <taxon>Eukaryota</taxon>
        <taxon>Viridiplantae</taxon>
        <taxon>Streptophyta</taxon>
        <taxon>Embryophyta</taxon>
        <taxon>Tracheophyta</taxon>
        <taxon>Spermatophyta</taxon>
        <taxon>Magnoliopsida</taxon>
        <taxon>Ranunculales</taxon>
        <taxon>Menispermaceae</taxon>
        <taxon>Menispermoideae</taxon>
        <taxon>Cissampelideae</taxon>
        <taxon>Stephania</taxon>
    </lineage>
</organism>
<dbReference type="GO" id="GO:0003677">
    <property type="term" value="F:DNA binding"/>
    <property type="evidence" value="ECO:0007669"/>
    <property type="project" value="InterPro"/>
</dbReference>
<dbReference type="Proteomes" id="UP001420932">
    <property type="component" value="Unassembled WGS sequence"/>
</dbReference>
<feature type="region of interest" description="Disordered" evidence="3">
    <location>
        <begin position="1"/>
        <end position="98"/>
    </location>
</feature>
<dbReference type="InterPro" id="IPR045173">
    <property type="entry name" value="Cdt1"/>
</dbReference>
<feature type="compositionally biased region" description="Polar residues" evidence="3">
    <location>
        <begin position="225"/>
        <end position="236"/>
    </location>
</feature>
<dbReference type="InterPro" id="IPR036390">
    <property type="entry name" value="WH_DNA-bd_sf"/>
</dbReference>
<dbReference type="PANTHER" id="PTHR28637:SF1">
    <property type="entry name" value="DNA REPLICATION FACTOR CDT1"/>
    <property type="match status" value="1"/>
</dbReference>
<keyword evidence="6" id="KW-1185">Reference proteome</keyword>
<evidence type="ECO:0000256" key="2">
    <source>
        <dbReference type="ARBA" id="ARBA00023306"/>
    </source>
</evidence>
<dbReference type="GO" id="GO:0070182">
    <property type="term" value="F:DNA polymerase binding"/>
    <property type="evidence" value="ECO:0007669"/>
    <property type="project" value="TreeGrafter"/>
</dbReference>
<dbReference type="GO" id="GO:0071163">
    <property type="term" value="P:DNA replication preinitiation complex assembly"/>
    <property type="evidence" value="ECO:0007669"/>
    <property type="project" value="InterPro"/>
</dbReference>
<dbReference type="InterPro" id="IPR032054">
    <property type="entry name" value="Cdt1_C"/>
</dbReference>
<evidence type="ECO:0000256" key="3">
    <source>
        <dbReference type="SAM" id="MobiDB-lite"/>
    </source>
</evidence>
<dbReference type="AlphaFoldDB" id="A0AAP0IV77"/>
<comment type="similarity">
    <text evidence="1">Belongs to the Cdt1 family.</text>
</comment>
<sequence>MKRIPSPLRSFKSKKIVQSSPKSGPSCLKTSDADPNTPERPIQPPQRVRNRSAALSLKDVRTAALGLRRSGRESSLDRPESTESQRNGSRSSSNLAAKSRKLPIKLPEKYEILGEFFDRMESSIRLLKTKRRTRNFTNISKGVESMMDRRFTHKHLAQMKHILPEVIEIEKVLSCDEQTLCMKPDLQITLQGDALESKLEEKKGSEYTDLRKVDDIPEEPLPEPFNQSKPNVSMSTNPTSMLSLPAGSSSDTLTVDNGMVASHLSRSIVRRFVGKVPIPESKKSQVLAITSQPSPPPIAILENSGSSNGNSSSSVISHIKPSSKLPIIQSQLSSDEYLVGRSTSSLEGNGVDTVGQMEKKQSFQMEIDQRQVTPAKDILTPARLRTSTPDLQTPKRSCISHDDDVTVSPDKLLRRPPTIRTLLFPTPVKNNQAKDEMNNQGRSSFDADIVKLLPESLLQSIREKERKVAEGCDIAISQAKRRRQMISCLPKLFNMIHLIFQSANRCVLTKEELIHKTITSHYDIVDRYEIEEQFKLLLELVPDWISEKVGFSGDVLKALSMCPGHVVTWIGFRLTWTWPERIAPSQKALFVLAKSTWSHVDFPDWGTQIAPFEKALSVYLAFFLARQGRRDSPRGEGGEAVEGEGVAGVGEREEATVRDLGREIDRQWRRRRGS</sequence>
<dbReference type="InterPro" id="IPR014939">
    <property type="entry name" value="CDT1_Gemini-bd-like"/>
</dbReference>
<dbReference type="GO" id="GO:0030174">
    <property type="term" value="P:regulation of DNA-templated DNA replication initiation"/>
    <property type="evidence" value="ECO:0007669"/>
    <property type="project" value="InterPro"/>
</dbReference>